<dbReference type="EMBL" id="UOEC01000008">
    <property type="protein sequence ID" value="VAV86574.1"/>
    <property type="molecule type" value="Genomic_DNA"/>
</dbReference>
<sequence>MKFTKLFWSAIAAISMSVALLAPSGALASSDGDPSVITISGAGPQGRWFKEASLFGKVLTENLSDLSVNGVIGKGVSVGNIKRVAAGKVQAGRFFLFDMENALKNQAQFEKGDYKNVRVWMKLGTHLFRVVAEKGIDTFSDLKGRTIAVGVKGSGDDLLATRVLAGYGIDPSNTKFRYVGRKDGQAALANGQIDAIAFAYTRNNQGHLGPIFAARKIGVDVDFVKPDEDKTAEFLASDATFFLDTLGEPAFGRPDLKGIAFFNGMAIDANLSEDIVYRMTKALFENWDDVLLGAPWWAEPGEASLEDAARITTAPYHPGAVKYFKEKGVWDKFQKN</sequence>
<dbReference type="InterPro" id="IPR011852">
    <property type="entry name" value="TRAP_TAXI"/>
</dbReference>
<dbReference type="AlphaFoldDB" id="A0A3B0QYW8"/>
<dbReference type="PANTHER" id="PTHR42941">
    <property type="entry name" value="SLL1037 PROTEIN"/>
    <property type="match status" value="1"/>
</dbReference>
<dbReference type="SUPFAM" id="SSF53850">
    <property type="entry name" value="Periplasmic binding protein-like II"/>
    <property type="match status" value="1"/>
</dbReference>
<evidence type="ECO:0000313" key="1">
    <source>
        <dbReference type="EMBL" id="VAV86574.1"/>
    </source>
</evidence>
<reference evidence="1" key="1">
    <citation type="submission" date="2018-06" db="EMBL/GenBank/DDBJ databases">
        <authorList>
            <person name="Zhirakovskaya E."/>
        </authorList>
    </citation>
    <scope>NUCLEOTIDE SEQUENCE</scope>
</reference>
<dbReference type="PANTHER" id="PTHR42941:SF1">
    <property type="entry name" value="SLL1037 PROTEIN"/>
    <property type="match status" value="1"/>
</dbReference>
<protein>
    <submittedName>
        <fullName evidence="1">TRAP transporter solute receptor, TAXI family</fullName>
    </submittedName>
</protein>
<keyword evidence="1" id="KW-0675">Receptor</keyword>
<accession>A0A3B0QYW8</accession>
<proteinExistence type="predicted"/>
<name>A0A3B0QYW8_9ZZZZ</name>
<gene>
    <name evidence="1" type="ORF">MNBD_ALPHA08-2200</name>
</gene>
<dbReference type="Pfam" id="PF16868">
    <property type="entry name" value="NMT1_3"/>
    <property type="match status" value="1"/>
</dbReference>
<dbReference type="NCBIfam" id="TIGR02122">
    <property type="entry name" value="TRAP_TAXI"/>
    <property type="match status" value="1"/>
</dbReference>
<dbReference type="Gene3D" id="3.40.190.10">
    <property type="entry name" value="Periplasmic binding protein-like II"/>
    <property type="match status" value="2"/>
</dbReference>
<organism evidence="1">
    <name type="scientific">hydrothermal vent metagenome</name>
    <dbReference type="NCBI Taxonomy" id="652676"/>
    <lineage>
        <taxon>unclassified sequences</taxon>
        <taxon>metagenomes</taxon>
        <taxon>ecological metagenomes</taxon>
    </lineage>
</organism>